<dbReference type="PROSITE" id="PS50068">
    <property type="entry name" value="LDLRA_2"/>
    <property type="match status" value="3"/>
</dbReference>
<evidence type="ECO:0000256" key="2">
    <source>
        <dbReference type="ARBA" id="ARBA00004308"/>
    </source>
</evidence>
<keyword evidence="11" id="KW-1185">Reference proteome</keyword>
<keyword evidence="7" id="KW-0472">Membrane</keyword>
<reference evidence="10" key="2">
    <citation type="submission" date="2025-09" db="UniProtKB">
        <authorList>
            <consortium name="Ensembl"/>
        </authorList>
    </citation>
    <scope>IDENTIFICATION</scope>
</reference>
<evidence type="ECO:0000313" key="11">
    <source>
        <dbReference type="Proteomes" id="UP000694522"/>
    </source>
</evidence>
<evidence type="ECO:0000256" key="5">
    <source>
        <dbReference type="ARBA" id="ARBA00022737"/>
    </source>
</evidence>
<dbReference type="SMART" id="SM00192">
    <property type="entry name" value="LDLa"/>
    <property type="match status" value="3"/>
</dbReference>
<sequence length="296" mass="29711">PRVPGALCPMVRESELLIPGGLCPMTKACGPSAFTCGSGECAPRGWLCDGEADCRDGSDELGCAGGCEPGHFPCTRGTDCVPYGNLCDGVPQCHDRSDESEDRCGSTAIPPCPGHFACDGGLCLNVSRVCDGAADCPQGEDELLCGEGRGLWAVVCFLPAGIWVQEPPTLLWCHHYPLPGSVLPWCYRCAMAFRTAVPVGRTSEIAASGGHGGCGAPAPTPVALACSAAHGAATSAILVCCTGAEGRLRSSGSASASPAPVSPVLSAMGGWHQGGGGPGGSRPGGALGCLGVWGSL</sequence>
<feature type="disulfide bond" evidence="9">
    <location>
        <begin position="130"/>
        <end position="145"/>
    </location>
</feature>
<comment type="caution">
    <text evidence="9">Lacks conserved residue(s) required for the propagation of feature annotation.</text>
</comment>
<evidence type="ECO:0000256" key="3">
    <source>
        <dbReference type="ARBA" id="ARBA00009939"/>
    </source>
</evidence>
<dbReference type="SUPFAM" id="SSF57424">
    <property type="entry name" value="LDL receptor-like module"/>
    <property type="match status" value="3"/>
</dbReference>
<dbReference type="InterPro" id="IPR023415">
    <property type="entry name" value="LDLR_class-A_CS"/>
</dbReference>
<dbReference type="InterPro" id="IPR050685">
    <property type="entry name" value="LDLR"/>
</dbReference>
<feature type="disulfide bond" evidence="9">
    <location>
        <begin position="29"/>
        <end position="41"/>
    </location>
</feature>
<dbReference type="Pfam" id="PF00057">
    <property type="entry name" value="Ldl_recept_a"/>
    <property type="match status" value="3"/>
</dbReference>
<keyword evidence="5" id="KW-0677">Repeat</keyword>
<keyword evidence="4" id="KW-0812">Transmembrane</keyword>
<protein>
    <submittedName>
        <fullName evidence="10">Uncharacterized protein</fullName>
    </submittedName>
</protein>
<dbReference type="InterPro" id="IPR002172">
    <property type="entry name" value="LDrepeatLR_classA_rpt"/>
</dbReference>
<dbReference type="PRINTS" id="PR00261">
    <property type="entry name" value="LDLRECEPTOR"/>
</dbReference>
<evidence type="ECO:0000256" key="1">
    <source>
        <dbReference type="ARBA" id="ARBA00004167"/>
    </source>
</evidence>
<feature type="disulfide bond" evidence="9">
    <location>
        <begin position="48"/>
        <end position="63"/>
    </location>
</feature>
<dbReference type="PANTHER" id="PTHR24270">
    <property type="entry name" value="LOW-DENSITY LIPOPROTEIN RECEPTOR-RELATED"/>
    <property type="match status" value="1"/>
</dbReference>
<feature type="disulfide bond" evidence="9">
    <location>
        <begin position="36"/>
        <end position="54"/>
    </location>
</feature>
<comment type="similarity">
    <text evidence="3">Belongs to the LDLR family.</text>
</comment>
<dbReference type="GO" id="GO:0012505">
    <property type="term" value="C:endomembrane system"/>
    <property type="evidence" value="ECO:0007669"/>
    <property type="project" value="UniProtKB-SubCell"/>
</dbReference>
<evidence type="ECO:0000256" key="6">
    <source>
        <dbReference type="ARBA" id="ARBA00022989"/>
    </source>
</evidence>
<evidence type="ECO:0000256" key="7">
    <source>
        <dbReference type="ARBA" id="ARBA00023136"/>
    </source>
</evidence>
<evidence type="ECO:0000256" key="4">
    <source>
        <dbReference type="ARBA" id="ARBA00022692"/>
    </source>
</evidence>
<dbReference type="CDD" id="cd00112">
    <property type="entry name" value="LDLa"/>
    <property type="match status" value="3"/>
</dbReference>
<proteinExistence type="inferred from homology"/>
<dbReference type="GO" id="GO:0016192">
    <property type="term" value="P:vesicle-mediated transport"/>
    <property type="evidence" value="ECO:0007669"/>
    <property type="project" value="UniProtKB-ARBA"/>
</dbReference>
<accession>A0A8B9FBZ9</accession>
<dbReference type="Proteomes" id="UP000694522">
    <property type="component" value="Unplaced"/>
</dbReference>
<dbReference type="FunFam" id="4.10.400.10:FF:000113">
    <property type="entry name" value="Low-density lipoprotein receptor-related protein 8"/>
    <property type="match status" value="1"/>
</dbReference>
<dbReference type="InterPro" id="IPR036055">
    <property type="entry name" value="LDL_receptor-like_sf"/>
</dbReference>
<dbReference type="PANTHER" id="PTHR24270:SF62">
    <property type="entry name" value="LOW-DENSITY LIPOPROTEIN RECEPTOR-RELATED PROTEIN 2"/>
    <property type="match status" value="1"/>
</dbReference>
<dbReference type="GO" id="GO:0005886">
    <property type="term" value="C:plasma membrane"/>
    <property type="evidence" value="ECO:0007669"/>
    <property type="project" value="TreeGrafter"/>
</dbReference>
<evidence type="ECO:0000256" key="9">
    <source>
        <dbReference type="PROSITE-ProRule" id="PRU00124"/>
    </source>
</evidence>
<keyword evidence="8 9" id="KW-1015">Disulfide bond</keyword>
<organism evidence="10 11">
    <name type="scientific">Amazona collaria</name>
    <name type="common">yellow-billed parrot</name>
    <dbReference type="NCBI Taxonomy" id="241587"/>
    <lineage>
        <taxon>Eukaryota</taxon>
        <taxon>Metazoa</taxon>
        <taxon>Chordata</taxon>
        <taxon>Craniata</taxon>
        <taxon>Vertebrata</taxon>
        <taxon>Euteleostomi</taxon>
        <taxon>Archelosauria</taxon>
        <taxon>Archosauria</taxon>
        <taxon>Dinosauria</taxon>
        <taxon>Saurischia</taxon>
        <taxon>Theropoda</taxon>
        <taxon>Coelurosauria</taxon>
        <taxon>Aves</taxon>
        <taxon>Neognathae</taxon>
        <taxon>Neoaves</taxon>
        <taxon>Telluraves</taxon>
        <taxon>Australaves</taxon>
        <taxon>Psittaciformes</taxon>
        <taxon>Psittacidae</taxon>
        <taxon>Amazona</taxon>
    </lineage>
</organism>
<evidence type="ECO:0000313" key="10">
    <source>
        <dbReference type="Ensembl" id="ENSACOP00000007572.1"/>
    </source>
</evidence>
<comment type="subcellular location">
    <subcellularLocation>
        <location evidence="2">Endomembrane system</location>
    </subcellularLocation>
    <subcellularLocation>
        <location evidence="1">Membrane</location>
        <topology evidence="1">Single-pass membrane protein</topology>
    </subcellularLocation>
</comment>
<feature type="disulfide bond" evidence="9">
    <location>
        <begin position="118"/>
        <end position="136"/>
    </location>
</feature>
<keyword evidence="6" id="KW-1133">Transmembrane helix</keyword>
<evidence type="ECO:0000256" key="8">
    <source>
        <dbReference type="ARBA" id="ARBA00023157"/>
    </source>
</evidence>
<dbReference type="Ensembl" id="ENSACOT00000007837.1">
    <property type="protein sequence ID" value="ENSACOP00000007572.1"/>
    <property type="gene ID" value="ENSACOG00000005320.1"/>
</dbReference>
<reference evidence="10" key="1">
    <citation type="submission" date="2025-08" db="UniProtKB">
        <authorList>
            <consortium name="Ensembl"/>
        </authorList>
    </citation>
    <scope>IDENTIFICATION</scope>
</reference>
<dbReference type="Gene3D" id="4.10.400.10">
    <property type="entry name" value="Low-density Lipoprotein Receptor"/>
    <property type="match status" value="3"/>
</dbReference>
<dbReference type="PROSITE" id="PS01209">
    <property type="entry name" value="LDLRA_1"/>
    <property type="match status" value="3"/>
</dbReference>
<dbReference type="AlphaFoldDB" id="A0A8B9FBZ9"/>
<name>A0A8B9FBZ9_9PSIT</name>